<dbReference type="Pfam" id="PF13490">
    <property type="entry name" value="zf-HC2"/>
    <property type="match status" value="1"/>
</dbReference>
<gene>
    <name evidence="3" type="ORF">DHW61_18915</name>
</gene>
<proteinExistence type="predicted"/>
<organism evidence="3 4">
    <name type="scientific">Lachnoclostridium phytofermentans</name>
    <dbReference type="NCBI Taxonomy" id="66219"/>
    <lineage>
        <taxon>Bacteria</taxon>
        <taxon>Bacillati</taxon>
        <taxon>Bacillota</taxon>
        <taxon>Clostridia</taxon>
        <taxon>Lachnospirales</taxon>
        <taxon>Lachnospiraceae</taxon>
    </lineage>
</organism>
<accession>A0A3D2XBD6</accession>
<dbReference type="InterPro" id="IPR027383">
    <property type="entry name" value="Znf_put"/>
</dbReference>
<dbReference type="AlphaFoldDB" id="A0A3D2XBD6"/>
<keyword evidence="1" id="KW-1133">Transmembrane helix</keyword>
<keyword evidence="1" id="KW-0812">Transmembrane</keyword>
<evidence type="ECO:0000313" key="3">
    <source>
        <dbReference type="EMBL" id="HCL04449.1"/>
    </source>
</evidence>
<feature type="domain" description="Putative zinc-finger" evidence="2">
    <location>
        <begin position="8"/>
        <end position="42"/>
    </location>
</feature>
<dbReference type="Proteomes" id="UP000262969">
    <property type="component" value="Unassembled WGS sequence"/>
</dbReference>
<name>A0A3D2XBD6_9FIRM</name>
<feature type="transmembrane region" description="Helical" evidence="1">
    <location>
        <begin position="95"/>
        <end position="112"/>
    </location>
</feature>
<evidence type="ECO:0000259" key="2">
    <source>
        <dbReference type="Pfam" id="PF13490"/>
    </source>
</evidence>
<sequence length="197" mass="23415">MDCLNEHCLNAQRLITPFINNELSMTELEGFLAHVKECPVCREELEVYYALLTAIKLLDEDKEMSNNFTEELNRKIRSCEEHIRRNKRNKVNRRIVFSLVVFGVTIISSLSIRKLSEIPAAPTKPPYILRYSGIPRRYDPMYRIRTDYDALASDYVTKVKEGRLEFYRKNREEYEIVRQIYVNQRELLEIDNKENTD</sequence>
<dbReference type="EMBL" id="DPVV01000620">
    <property type="protein sequence ID" value="HCL04449.1"/>
    <property type="molecule type" value="Genomic_DNA"/>
</dbReference>
<reference evidence="3 4" key="1">
    <citation type="journal article" date="2018" name="Nat. Biotechnol.">
        <title>A standardized bacterial taxonomy based on genome phylogeny substantially revises the tree of life.</title>
        <authorList>
            <person name="Parks D.H."/>
            <person name="Chuvochina M."/>
            <person name="Waite D.W."/>
            <person name="Rinke C."/>
            <person name="Skarshewski A."/>
            <person name="Chaumeil P.A."/>
            <person name="Hugenholtz P."/>
        </authorList>
    </citation>
    <scope>NUCLEOTIDE SEQUENCE [LARGE SCALE GENOMIC DNA]</scope>
    <source>
        <strain evidence="3">UBA11728</strain>
    </source>
</reference>
<evidence type="ECO:0000256" key="1">
    <source>
        <dbReference type="SAM" id="Phobius"/>
    </source>
</evidence>
<protein>
    <recommendedName>
        <fullName evidence="2">Putative zinc-finger domain-containing protein</fullName>
    </recommendedName>
</protein>
<evidence type="ECO:0000313" key="4">
    <source>
        <dbReference type="Proteomes" id="UP000262969"/>
    </source>
</evidence>
<keyword evidence="1" id="KW-0472">Membrane</keyword>
<comment type="caution">
    <text evidence="3">The sequence shown here is derived from an EMBL/GenBank/DDBJ whole genome shotgun (WGS) entry which is preliminary data.</text>
</comment>